<reference evidence="2 3" key="1">
    <citation type="journal article" date="2010" name="Science">
        <title>Genomic analysis of organismal complexity in the multicellular green alga Volvox carteri.</title>
        <authorList>
            <person name="Prochnik S.E."/>
            <person name="Umen J."/>
            <person name="Nedelcu A.M."/>
            <person name="Hallmann A."/>
            <person name="Miller S.M."/>
            <person name="Nishii I."/>
            <person name="Ferris P."/>
            <person name="Kuo A."/>
            <person name="Mitros T."/>
            <person name="Fritz-Laylin L.K."/>
            <person name="Hellsten U."/>
            <person name="Chapman J."/>
            <person name="Simakov O."/>
            <person name="Rensing S.A."/>
            <person name="Terry A."/>
            <person name="Pangilinan J."/>
            <person name="Kapitonov V."/>
            <person name="Jurka J."/>
            <person name="Salamov A."/>
            <person name="Shapiro H."/>
            <person name="Schmutz J."/>
            <person name="Grimwood J."/>
            <person name="Lindquist E."/>
            <person name="Lucas S."/>
            <person name="Grigoriev I.V."/>
            <person name="Schmitt R."/>
            <person name="Kirk D."/>
            <person name="Rokhsar D.S."/>
        </authorList>
    </citation>
    <scope>NUCLEOTIDE SEQUENCE [LARGE SCALE GENOMIC DNA]</scope>
    <source>
        <strain evidence="3">f. Nagariensis / Eve</strain>
    </source>
</reference>
<proteinExistence type="predicted"/>
<protein>
    <submittedName>
        <fullName evidence="2">Uncharacterized protein</fullName>
    </submittedName>
</protein>
<dbReference type="InterPro" id="IPR027417">
    <property type="entry name" value="P-loop_NTPase"/>
</dbReference>
<feature type="region of interest" description="Disordered" evidence="1">
    <location>
        <begin position="1898"/>
        <end position="1983"/>
    </location>
</feature>
<organism evidence="3">
    <name type="scientific">Volvox carteri f. nagariensis</name>
    <dbReference type="NCBI Taxonomy" id="3068"/>
    <lineage>
        <taxon>Eukaryota</taxon>
        <taxon>Viridiplantae</taxon>
        <taxon>Chlorophyta</taxon>
        <taxon>core chlorophytes</taxon>
        <taxon>Chlorophyceae</taxon>
        <taxon>CS clade</taxon>
        <taxon>Chlamydomonadales</taxon>
        <taxon>Volvocaceae</taxon>
        <taxon>Volvox</taxon>
    </lineage>
</organism>
<feature type="region of interest" description="Disordered" evidence="1">
    <location>
        <begin position="1528"/>
        <end position="1582"/>
    </location>
</feature>
<evidence type="ECO:0000313" key="2">
    <source>
        <dbReference type="EMBL" id="EFJ44472.1"/>
    </source>
</evidence>
<dbReference type="RefSeq" id="XP_002954579.1">
    <property type="nucleotide sequence ID" value="XM_002954533.1"/>
</dbReference>
<feature type="region of interest" description="Disordered" evidence="1">
    <location>
        <begin position="154"/>
        <end position="174"/>
    </location>
</feature>
<gene>
    <name evidence="2" type="ORF">VOLCADRAFT_95419</name>
</gene>
<feature type="region of interest" description="Disordered" evidence="1">
    <location>
        <begin position="354"/>
        <end position="396"/>
    </location>
</feature>
<dbReference type="KEGG" id="vcn:VOLCADRAFT_95419"/>
<dbReference type="InParanoid" id="D8U7E3"/>
<name>D8U7E3_VOLCA</name>
<dbReference type="Gene3D" id="3.40.50.300">
    <property type="entry name" value="P-loop containing nucleotide triphosphate hydrolases"/>
    <property type="match status" value="1"/>
</dbReference>
<feature type="compositionally biased region" description="Pro residues" evidence="1">
    <location>
        <begin position="377"/>
        <end position="392"/>
    </location>
</feature>
<keyword evidence="3" id="KW-1185">Reference proteome</keyword>
<evidence type="ECO:0000256" key="1">
    <source>
        <dbReference type="SAM" id="MobiDB-lite"/>
    </source>
</evidence>
<evidence type="ECO:0000313" key="3">
    <source>
        <dbReference type="Proteomes" id="UP000001058"/>
    </source>
</evidence>
<feature type="compositionally biased region" description="Low complexity" evidence="1">
    <location>
        <begin position="1962"/>
        <end position="1972"/>
    </location>
</feature>
<feature type="compositionally biased region" description="Low complexity" evidence="1">
    <location>
        <begin position="1543"/>
        <end position="1561"/>
    </location>
</feature>
<feature type="compositionally biased region" description="Basic and acidic residues" evidence="1">
    <location>
        <begin position="1566"/>
        <end position="1576"/>
    </location>
</feature>
<dbReference type="STRING" id="3068.D8U7E3"/>
<feature type="region of interest" description="Disordered" evidence="1">
    <location>
        <begin position="614"/>
        <end position="638"/>
    </location>
</feature>
<dbReference type="EMBL" id="GL378364">
    <property type="protein sequence ID" value="EFJ44472.1"/>
    <property type="molecule type" value="Genomic_DNA"/>
</dbReference>
<dbReference type="GeneID" id="9625029"/>
<accession>D8U7E3</accession>
<dbReference type="OrthoDB" id="8065238at2759"/>
<dbReference type="Proteomes" id="UP000001058">
    <property type="component" value="Unassembled WGS sequence"/>
</dbReference>
<dbReference type="eggNOG" id="ENOG502SF30">
    <property type="taxonomic scope" value="Eukaryota"/>
</dbReference>
<feature type="compositionally biased region" description="Low complexity" evidence="1">
    <location>
        <begin position="157"/>
        <end position="173"/>
    </location>
</feature>
<feature type="compositionally biased region" description="Basic and acidic residues" evidence="1">
    <location>
        <begin position="1528"/>
        <end position="1537"/>
    </location>
</feature>
<sequence>MAAAVDTQLEGQHRDADASAAEVRERWLRQKAAQRAAALPELRLLQRQQDAARHAAARVDPQVRAQEQLRNTAQHAAACADPEVRALQQLQNTAQHAAARADPAVRVLQQQQNTAQHAAARADPEVRVLQQQQNTAQHAAARADPEVRVLQQQRNTAQHAAARQLQQQNQQAAPKDTILARMHRLMRFTDLHRDEAIDLPDFLLALPEGRVQDLPGGQLPPDRQVPYTVQLQCASTMAAALRRRMPSRVCAVCSEVCSEDQSVVLPWMEIPNVDILRADIMCTDAVQRWGRTLVWRRMARTAQGDAPPPPDPVLPARYRVSRAERAGAVDNDGGNASGAGRFVDDAADGALDVDAGAQETGDPDLTTAEQQPEPEPEPQQLPPDQQPRPPRVLPRACLDDPASVEVPYCMRLEPDLPNRTMLVGDGAAERIFVCNICHKALSARRVPEAALVRLDPGDVPRVNHLGDPLPSPTFLEGQLLGRGHIVQQLLIMYLTDRPPDVFPRAVKTHGIGVINPDPNMLRGQLPAGASDLAGAITVVCVDQVRSRAELLERVRKAPGLQHNDEEELAIDEDALQEYERMGCAAGVPDEILHAALAPTDPEVANILRTTFLHDRTGPVQPTPADPTPNAGQDPGPGPFTAILREPVDQPVEVDPAAATLDELELILPQPSNVGDDGSEIDRFPGRVEDLLTGRARLAFVAGGRDSHVLDDRHPAILTLCFPQSFPYGFSGQRPRGMSFPAYCRHLLHRVPRTQFGGNLMLLARMYDICVRHESMAQVGITMNMRPHLGEPAACVPRDVIRAMGTILALPYRHSQRRQLLAQQSPLVKALVEGARLSTLRLDLTDAYYNGARSKMRAAALTIGWPPLFFTVNPADMHAACAVVASGQVLDFDDDGRPQHIPSTVEKWRRVKDDPYSCAALLVATKEVLVEELFGFAPGAMQQTNPRCFCGLMFEVAVKVEQSGRLALHIHGVAHVATFAVERLQALFSGPNCRALALAYTLCAMWYPSPYYDPFTHGAEHYIMDMTVEEVQQHGRAPPPVDKSCPPAAYDFGRLAGCAGGGLPPPPRHAACRAHHAAVIRSTLTHTHNDTCKRHGCRGTDDSCGMAFPRVLRSAFQWIGTGGLFLLPRLGPNIVPHMPAAALAFGCNQLFTLACEVDRVYTAEAAAQLARPEDERGDCVPLQPAADRARDSAYYSTKYTGKSINDSQAQLTCNALTRVQDFLLAGRTPNPGASGPTAFGNMCATVHRMTAAVTAGMALVAMKLDGHSTFEATFECAYLQVDAFTALSAGAEQSPEAATTAAVLVEAEEQEGCTVTNAVHNYMLRGEELSGLDCSVYNIASNYEVRRVPPAQHPHRERLGLQILVAVRRRKRTTPATPITAPVPAPVPLLTAAPAPPPEPPAPIAAATLDQPTSQTATELPRLVAFHGTHPLYRTHVHIRLPRPRYVQLGGSLPCRPRPGTSAAGMAQYYAFVLGTFKAHRGQPIPPGLSVKEAYDTWWAELGTTEAGRSYQAYVSVLLDNIEEDHAGKARRQAEYNQRRRQQRAAAAAAALPEGDSTSTSDGDTDDGIRGHLRPDPETQPPAEDQLEHFVYIPGQEYPTAGTDLAAVALTDLFDCTNAAGVYAYDAARRCRAPALVDGHGARSNSFSRRITPADLPLLTEATKRLKRYLVAAAAGTVEADGGAHTGLTATPEMDTPHVELHRPTSGPLVAIVRVPGTPERTEQARMPLYVHLPQPPSIDDTIELFTLAPHQAVPFMLMARYFDRRGEPNPGDPPQMLVEGKPGTGKSQFVQALLWYTFQHGCPHWAATCAYSWAAATAFNTPVHRSLSTHAMFALSAGSNRADSVRKGSAASLQVHRNVGDGALIIDEICMNSLDHLGACNQSCTRHLLPPPHLTGNHPAATIFSGRPSANTGDEFQHPKPGGPPLYRYAAAVECNPQFSPSVPTAQPLHGEEDNDGDPNEAAAGSQGGQQQPEVAARRPRAVPQTQSCILEGFRVYRSLAKTVFLLEKQQRQDSSPSGRRLTEYASMFGGEPATEQRIAEMVDDLNSRAVIDLADLAHLEPRVVLQRNEPRHTLNTRLIMLEAQRKNQRLVVWNADHVPVQKRGAAVEPALTHVEKAVAMRIKDHEFGHTTADTWYYHGARYIFLDTTAADAGASHNNEVEACGLLEDGREPADDGHGPYRRLKYLPAAVIVRPISGHIPGTVLQGLGDYASRGGAFILSPRASCIAEVEMPAAGCGTITKQIRRLNVPLGDRQAVTDYFVQGRSFKDECWLVDLAVPPNGIKRATLYVLLTRFKTLDHVRLLRPLYTTPHERKRIIKQFLSATNLEPDLAANLRLLKQAARETEQRYTAEFEHARQLEERWTCPAQG</sequence>